<evidence type="ECO:0000256" key="1">
    <source>
        <dbReference type="SAM" id="SignalP"/>
    </source>
</evidence>
<protein>
    <recommendedName>
        <fullName evidence="2">DUF732 domain-containing protein</fullName>
    </recommendedName>
</protein>
<dbReference type="Proteomes" id="UP000193801">
    <property type="component" value="Unassembled WGS sequence"/>
</dbReference>
<evidence type="ECO:0000313" key="4">
    <source>
        <dbReference type="Proteomes" id="UP000193801"/>
    </source>
</evidence>
<evidence type="ECO:0000259" key="2">
    <source>
        <dbReference type="Pfam" id="PF05305"/>
    </source>
</evidence>
<name>A0ABX3VS10_9MYCO</name>
<dbReference type="Pfam" id="PF05305">
    <property type="entry name" value="DUF732"/>
    <property type="match status" value="1"/>
</dbReference>
<dbReference type="EMBL" id="LQPK01000005">
    <property type="protein sequence ID" value="ORW33250.1"/>
    <property type="molecule type" value="Genomic_DNA"/>
</dbReference>
<dbReference type="RefSeq" id="WP_085104875.1">
    <property type="nucleotide sequence ID" value="NZ_LQPK01000005.1"/>
</dbReference>
<sequence>MIKRIIKSLLIFTVPAATLWAAQANADPGYISSPNDDTFINAITGDGISLSRHDAIIDAHAVCLFLNTGSGSMWDAITQVKQMHPWNTVQATHFVDRSIQNYCPNQAP</sequence>
<evidence type="ECO:0000313" key="3">
    <source>
        <dbReference type="EMBL" id="ORW33250.1"/>
    </source>
</evidence>
<feature type="domain" description="DUF732" evidence="2">
    <location>
        <begin position="35"/>
        <end position="105"/>
    </location>
</feature>
<gene>
    <name evidence="3" type="ORF">AWB91_08980</name>
</gene>
<keyword evidence="4" id="KW-1185">Reference proteome</keyword>
<dbReference type="InterPro" id="IPR007969">
    <property type="entry name" value="DUF732"/>
</dbReference>
<comment type="caution">
    <text evidence="3">The sequence shown here is derived from an EMBL/GenBank/DDBJ whole genome shotgun (WGS) entry which is preliminary data.</text>
</comment>
<accession>A0ABX3VS10</accession>
<reference evidence="3 4" key="1">
    <citation type="journal article" date="2015" name="Emerg. Microbes Infect.">
        <title>Characterization of 17 strains belonging to the Mycobacterium simiae complex and description of Mycobacterium paraense sp. nov.</title>
        <authorList>
            <person name="Fusco da Costa A.R."/>
            <person name="Fedrizzi T."/>
            <person name="Lopes M.L."/>
            <person name="Pecorari M."/>
            <person name="Oliveira da Costa W.L."/>
            <person name="Giacobazzi E."/>
            <person name="da Costa Bahia J.R."/>
            <person name="De Sanctis V."/>
            <person name="Batista Lima K.V."/>
            <person name="Bertorelli R."/>
            <person name="Grottola A."/>
            <person name="Fabio A."/>
            <person name="Mariottini A."/>
            <person name="Ferretti P."/>
            <person name="Di Leva F."/>
            <person name="Fregni Serpini G."/>
            <person name="Tagliazucchi S."/>
            <person name="Rumpianesi F."/>
            <person name="Jousson O."/>
            <person name="Segata N."/>
            <person name="Tortoli E."/>
        </authorList>
    </citation>
    <scope>NUCLEOTIDE SEQUENCE [LARGE SCALE GENOMIC DNA]</scope>
    <source>
        <strain evidence="3 4">FI-07156</strain>
    </source>
</reference>
<organism evidence="3 4">
    <name type="scientific">Mycobacterium paraense</name>
    <dbReference type="NCBI Taxonomy" id="767916"/>
    <lineage>
        <taxon>Bacteria</taxon>
        <taxon>Bacillati</taxon>
        <taxon>Actinomycetota</taxon>
        <taxon>Actinomycetes</taxon>
        <taxon>Mycobacteriales</taxon>
        <taxon>Mycobacteriaceae</taxon>
        <taxon>Mycobacterium</taxon>
        <taxon>Mycobacterium simiae complex</taxon>
    </lineage>
</organism>
<proteinExistence type="predicted"/>
<feature type="chain" id="PRO_5046168792" description="DUF732 domain-containing protein" evidence="1">
    <location>
        <begin position="27"/>
        <end position="108"/>
    </location>
</feature>
<keyword evidence="1" id="KW-0732">Signal</keyword>
<feature type="signal peptide" evidence="1">
    <location>
        <begin position="1"/>
        <end position="26"/>
    </location>
</feature>